<evidence type="ECO:0000259" key="8">
    <source>
        <dbReference type="Pfam" id="PF07715"/>
    </source>
</evidence>
<dbReference type="RefSeq" id="WP_068825227.1">
    <property type="nucleotide sequence ID" value="NZ_CP014224.1"/>
</dbReference>
<dbReference type="AlphaFoldDB" id="A0A1B1Y4T9"/>
<comment type="subcellular location">
    <subcellularLocation>
        <location evidence="1 7">Cell outer membrane</location>
        <topology evidence="1 7">Multi-pass membrane protein</topology>
    </subcellularLocation>
</comment>
<dbReference type="GO" id="GO:0009279">
    <property type="term" value="C:cell outer membrane"/>
    <property type="evidence" value="ECO:0007669"/>
    <property type="project" value="UniProtKB-SubCell"/>
</dbReference>
<evidence type="ECO:0000313" key="9">
    <source>
        <dbReference type="EMBL" id="ANW95770.1"/>
    </source>
</evidence>
<reference evidence="9 10" key="1">
    <citation type="submission" date="2016-02" db="EMBL/GenBank/DDBJ databases">
        <authorList>
            <person name="Wen L."/>
            <person name="He K."/>
            <person name="Yang H."/>
        </authorList>
    </citation>
    <scope>NUCLEOTIDE SEQUENCE [LARGE SCALE GENOMIC DNA]</scope>
    <source>
        <strain evidence="9 10">CZ1127</strain>
    </source>
</reference>
<protein>
    <recommendedName>
        <fullName evidence="8">TonB-dependent receptor plug domain-containing protein</fullName>
    </recommendedName>
</protein>
<organism evidence="9 10">
    <name type="scientific">Wenyingzhuangia fucanilytica</name>
    <dbReference type="NCBI Taxonomy" id="1790137"/>
    <lineage>
        <taxon>Bacteria</taxon>
        <taxon>Pseudomonadati</taxon>
        <taxon>Bacteroidota</taxon>
        <taxon>Flavobacteriia</taxon>
        <taxon>Flavobacteriales</taxon>
        <taxon>Flavobacteriaceae</taxon>
        <taxon>Wenyingzhuangia</taxon>
    </lineage>
</organism>
<dbReference type="SUPFAM" id="SSF56935">
    <property type="entry name" value="Porins"/>
    <property type="match status" value="1"/>
</dbReference>
<accession>A0A1B1Y4T9</accession>
<comment type="similarity">
    <text evidence="7">Belongs to the TonB-dependent receptor family.</text>
</comment>
<evidence type="ECO:0000256" key="3">
    <source>
        <dbReference type="ARBA" id="ARBA00022452"/>
    </source>
</evidence>
<dbReference type="InterPro" id="IPR036942">
    <property type="entry name" value="Beta-barrel_TonB_sf"/>
</dbReference>
<dbReference type="InterPro" id="IPR008969">
    <property type="entry name" value="CarboxyPept-like_regulatory"/>
</dbReference>
<dbReference type="Proteomes" id="UP000092967">
    <property type="component" value="Chromosome"/>
</dbReference>
<evidence type="ECO:0000256" key="7">
    <source>
        <dbReference type="PROSITE-ProRule" id="PRU01360"/>
    </source>
</evidence>
<dbReference type="OrthoDB" id="9803050at2"/>
<evidence type="ECO:0000256" key="4">
    <source>
        <dbReference type="ARBA" id="ARBA00022692"/>
    </source>
</evidence>
<dbReference type="STRING" id="1790137.AXE80_05515"/>
<dbReference type="InterPro" id="IPR039426">
    <property type="entry name" value="TonB-dep_rcpt-like"/>
</dbReference>
<evidence type="ECO:0000256" key="2">
    <source>
        <dbReference type="ARBA" id="ARBA00022448"/>
    </source>
</evidence>
<dbReference type="KEGG" id="wfu:AXE80_05515"/>
<feature type="domain" description="TonB-dependent receptor plug" evidence="8">
    <location>
        <begin position="214"/>
        <end position="287"/>
    </location>
</feature>
<dbReference type="PROSITE" id="PS52016">
    <property type="entry name" value="TONB_DEPENDENT_REC_3"/>
    <property type="match status" value="1"/>
</dbReference>
<dbReference type="EMBL" id="CP014224">
    <property type="protein sequence ID" value="ANW95770.1"/>
    <property type="molecule type" value="Genomic_DNA"/>
</dbReference>
<evidence type="ECO:0000313" key="10">
    <source>
        <dbReference type="Proteomes" id="UP000092967"/>
    </source>
</evidence>
<dbReference type="PROSITE" id="PS51257">
    <property type="entry name" value="PROKAR_LIPOPROTEIN"/>
    <property type="match status" value="1"/>
</dbReference>
<keyword evidence="10" id="KW-1185">Reference proteome</keyword>
<dbReference type="Gene3D" id="2.170.130.10">
    <property type="entry name" value="TonB-dependent receptor, plug domain"/>
    <property type="match status" value="1"/>
</dbReference>
<dbReference type="InterPro" id="IPR012910">
    <property type="entry name" value="Plug_dom"/>
</dbReference>
<keyword evidence="4 7" id="KW-0812">Transmembrane</keyword>
<sequence length="842" mass="95810">MKQSKLFLILCITYGCFSFAISMQERIQLIYLLPNLEAKFDVKFSYAVEDVDGVWVTQPNKNFTLNQVIDFLNKTTVLNFKFLTDRYITVSTLQKKVSICGVLTNQNKAPLLGATLMLSRANKGVVTNVNGEFLIENVDINEDVNISYIGYQTLSLKAKDLRSCQEIVLIEQAEMLNPILISKFLTTGLQKRVDGSTVLNTEKFGILPGLTEPDILQSIQALPGVESVNESIANINVRGGSNDQNLILWDGIKMYHAGHFFGLISAYNPNLTQSVVVTKNGTSSEFSDGVSSIINMFTKNEIGKEINGGLGVNLLNTDVFLEIPINKKLAVHVSGRRSFTDVFTSPTYDTYFKRSFQNSELTSSDNISESNKSSDFYFYDYTAKLLYDVNQNHKIRANIIGIYNHLDYTESDTNTQNETISRTNNLQQQNLGAGFQWNAIWTNKFKTDIVAFYSKYNIDAIDYKIESDQKLTQANEVIETGLKLKTTYKIHKNVSLLNGYQFSETGILNQTTVNVPSYSKTKKDVLLNHALFSEIEFNNGSTYARLGFRANYFQKFNKFILEPRFNFRQTLNKQFAVKIQGEFKNQSATQVIDFQDNFLGVEKRRWILANNQNIPISKSKQGSLGVEFHQHNWVLSTDGFYKFVNGITASNQGFYNSFQNLRATGNYQVKGIEFLANKTSNKYSTWFSYTYSVNQYEFKSFTPSVFPNNVDIKHSVSLAFNYNLLENLEMSLGGVLRSGQPYTKPIEGKETIQNGNNTVVNYDVPNDENLPNFMRLDASIKYHFTWFNTIKNSLTLGVINLTNRENIINRYYEVDTNNTDKTIEVNQKSLGFMPNISFRIKF</sequence>
<keyword evidence="3 7" id="KW-1134">Transmembrane beta strand</keyword>
<gene>
    <name evidence="9" type="ORF">AXE80_05515</name>
</gene>
<dbReference type="InterPro" id="IPR037066">
    <property type="entry name" value="Plug_dom_sf"/>
</dbReference>
<evidence type="ECO:0000256" key="5">
    <source>
        <dbReference type="ARBA" id="ARBA00023136"/>
    </source>
</evidence>
<keyword evidence="6 7" id="KW-0998">Cell outer membrane</keyword>
<name>A0A1B1Y4T9_9FLAO</name>
<dbReference type="Pfam" id="PF07715">
    <property type="entry name" value="Plug"/>
    <property type="match status" value="1"/>
</dbReference>
<dbReference type="SUPFAM" id="SSF49464">
    <property type="entry name" value="Carboxypeptidase regulatory domain-like"/>
    <property type="match status" value="1"/>
</dbReference>
<evidence type="ECO:0000256" key="1">
    <source>
        <dbReference type="ARBA" id="ARBA00004571"/>
    </source>
</evidence>
<keyword evidence="5 7" id="KW-0472">Membrane</keyword>
<dbReference type="Gene3D" id="2.40.170.20">
    <property type="entry name" value="TonB-dependent receptor, beta-barrel domain"/>
    <property type="match status" value="1"/>
</dbReference>
<proteinExistence type="inferred from homology"/>
<dbReference type="Pfam" id="PF13715">
    <property type="entry name" value="CarbopepD_reg_2"/>
    <property type="match status" value="1"/>
</dbReference>
<evidence type="ECO:0000256" key="6">
    <source>
        <dbReference type="ARBA" id="ARBA00023237"/>
    </source>
</evidence>
<keyword evidence="2 7" id="KW-0813">Transport</keyword>